<evidence type="ECO:0000256" key="2">
    <source>
        <dbReference type="ARBA" id="ARBA00023239"/>
    </source>
</evidence>
<dbReference type="InterPro" id="IPR042208">
    <property type="entry name" value="D-ser_dehydrat-like_sf"/>
</dbReference>
<evidence type="ECO:0000313" key="4">
    <source>
        <dbReference type="EMBL" id="RFA25947.1"/>
    </source>
</evidence>
<evidence type="ECO:0000259" key="3">
    <source>
        <dbReference type="SMART" id="SM01119"/>
    </source>
</evidence>
<dbReference type="GO" id="GO:0016829">
    <property type="term" value="F:lyase activity"/>
    <property type="evidence" value="ECO:0007669"/>
    <property type="project" value="UniProtKB-KW"/>
</dbReference>
<evidence type="ECO:0000256" key="1">
    <source>
        <dbReference type="ARBA" id="ARBA00005323"/>
    </source>
</evidence>
<dbReference type="PANTHER" id="PTHR28004">
    <property type="entry name" value="ZGC:162816-RELATED"/>
    <property type="match status" value="1"/>
</dbReference>
<dbReference type="EMBL" id="NBXE01000029">
    <property type="protein sequence ID" value="RFA25947.1"/>
    <property type="molecule type" value="Genomic_DNA"/>
</dbReference>
<dbReference type="SMART" id="SM01119">
    <property type="entry name" value="D-ser_dehydrat"/>
    <property type="match status" value="1"/>
</dbReference>
<dbReference type="Proteomes" id="UP000257080">
    <property type="component" value="Unassembled WGS sequence"/>
</dbReference>
<dbReference type="InterPro" id="IPR001608">
    <property type="entry name" value="Ala_racemase_N"/>
</dbReference>
<name>A0A3E0W9D4_9MICO</name>
<organism evidence="4 5">
    <name type="scientific">Subtercola boreus</name>
    <dbReference type="NCBI Taxonomy" id="120213"/>
    <lineage>
        <taxon>Bacteria</taxon>
        <taxon>Bacillati</taxon>
        <taxon>Actinomycetota</taxon>
        <taxon>Actinomycetes</taxon>
        <taxon>Micrococcales</taxon>
        <taxon>Microbacteriaceae</taxon>
        <taxon>Subtercola</taxon>
    </lineage>
</organism>
<evidence type="ECO:0000313" key="5">
    <source>
        <dbReference type="Proteomes" id="UP000257080"/>
    </source>
</evidence>
<comment type="similarity">
    <text evidence="1">Belongs to the DSD1 family.</text>
</comment>
<protein>
    <recommendedName>
        <fullName evidence="3">D-serine dehydratase-like domain-containing protein</fullName>
    </recommendedName>
</protein>
<dbReference type="OrthoDB" id="9811417at2"/>
<sequence>MDKGETASGEVPLGRHVLDASLLPILSIAESALEHNIRTMAEFSRRHGLLLAPHMKTHMAPALAARQLDAGAWGVTVASVQQAIVAWEAGIRRLVIANEVLDPAGLAWIAERSLGSRQADTDVLVYVDSAAGVAAMARALEARPGGTIHTLVELGWAGGRTGVRSRGDALDLAAALHAVPGLTLRGTAGYEGGFTSVAAVRSYLADALDTHNDLLDQGLLPAESIVSMGGSAFFDVVAEELGRRRPGTTALLRSGAYLTHDDGVYAGKTPFGRIPGEGRLVAALDVWARVVSTPEPGLAVVAMGKRDAPFDEGLPRAKGFVSGGSEHPVTGADLDLFRMDDQHGYLRVADAFVITPGDVVRFGISHPCTAFDRWRLVLLVDDGAIVRGAVRTHF</sequence>
<dbReference type="PANTHER" id="PTHR28004:SF8">
    <property type="entry name" value="D-SERINE DEAMINASE"/>
    <property type="match status" value="1"/>
</dbReference>
<dbReference type="Gene3D" id="2.40.37.20">
    <property type="entry name" value="D-serine dehydratase-like domain"/>
    <property type="match status" value="1"/>
</dbReference>
<dbReference type="Pfam" id="PF14031">
    <property type="entry name" value="D-ser_dehydrat"/>
    <property type="match status" value="1"/>
</dbReference>
<accession>A0A3E0W9D4</accession>
<dbReference type="Gene3D" id="3.20.20.10">
    <property type="entry name" value="Alanine racemase"/>
    <property type="match status" value="1"/>
</dbReference>
<dbReference type="InterPro" id="IPR026956">
    <property type="entry name" value="D-ser_dehydrat-like_dom"/>
</dbReference>
<dbReference type="Pfam" id="PF01168">
    <property type="entry name" value="Ala_racemase_N"/>
    <property type="match status" value="1"/>
</dbReference>
<feature type="domain" description="D-serine dehydratase-like" evidence="3">
    <location>
        <begin position="283"/>
        <end position="381"/>
    </location>
</feature>
<dbReference type="InterPro" id="IPR029066">
    <property type="entry name" value="PLP-binding_barrel"/>
</dbReference>
<proteinExistence type="inferred from homology"/>
<keyword evidence="2" id="KW-0456">Lyase</keyword>
<dbReference type="SUPFAM" id="SSF51419">
    <property type="entry name" value="PLP-binding barrel"/>
    <property type="match status" value="1"/>
</dbReference>
<dbReference type="AlphaFoldDB" id="A0A3E0W9D4"/>
<comment type="caution">
    <text evidence="4">The sequence shown here is derived from an EMBL/GenBank/DDBJ whole genome shotgun (WGS) entry which is preliminary data.</text>
</comment>
<dbReference type="InterPro" id="IPR051466">
    <property type="entry name" value="D-amino_acid_metab_enzyme"/>
</dbReference>
<dbReference type="RefSeq" id="WP_116419178.1">
    <property type="nucleotide sequence ID" value="NZ_NBXC01000024.1"/>
</dbReference>
<reference evidence="4 5" key="1">
    <citation type="submission" date="2017-04" db="EMBL/GenBank/DDBJ databases">
        <title>Comparative genome analysis of Subtercola boreus.</title>
        <authorList>
            <person name="Cho Y.-J."/>
            <person name="Cho A."/>
            <person name="Kim O.-S."/>
            <person name="Lee J.-I."/>
        </authorList>
    </citation>
    <scope>NUCLEOTIDE SEQUENCE [LARGE SCALE GENOMIC DNA]</scope>
    <source>
        <strain evidence="4 5">P28004</strain>
    </source>
</reference>
<gene>
    <name evidence="4" type="ORF">B7R25_11865</name>
</gene>